<dbReference type="EMBL" id="LVHD01000002">
    <property type="protein sequence ID" value="OAG78631.1"/>
    <property type="molecule type" value="Genomic_DNA"/>
</dbReference>
<proteinExistence type="predicted"/>
<comment type="caution">
    <text evidence="3">The sequence shown here is derived from an EMBL/GenBank/DDBJ whole genome shotgun (WGS) entry which is preliminary data.</text>
</comment>
<dbReference type="STRING" id="178901.AmDm5_0247"/>
<evidence type="ECO:0000313" key="3">
    <source>
        <dbReference type="EMBL" id="OAG78631.1"/>
    </source>
</evidence>
<dbReference type="eggNOG" id="COG0834">
    <property type="taxonomic scope" value="Bacteria"/>
</dbReference>
<dbReference type="CDD" id="cd13530">
    <property type="entry name" value="PBP2_peptides_like"/>
    <property type="match status" value="1"/>
</dbReference>
<keyword evidence="1" id="KW-0732">Signal</keyword>
<feature type="domain" description="Solute-binding protein family 3/N-terminal" evidence="2">
    <location>
        <begin position="44"/>
        <end position="257"/>
    </location>
</feature>
<dbReference type="PATRIC" id="fig|178901.16.peg.239"/>
<evidence type="ECO:0000313" key="4">
    <source>
        <dbReference type="Proteomes" id="UP000077349"/>
    </source>
</evidence>
<dbReference type="SUPFAM" id="SSF53850">
    <property type="entry name" value="Periplasmic binding protein-like II"/>
    <property type="match status" value="1"/>
</dbReference>
<dbReference type="eggNOG" id="COG0765">
    <property type="taxonomic scope" value="Bacteria"/>
</dbReference>
<dbReference type="SMART" id="SM00062">
    <property type="entry name" value="PBPb"/>
    <property type="match status" value="1"/>
</dbReference>
<organism evidence="3 4">
    <name type="scientific">Acetobacter malorum</name>
    <dbReference type="NCBI Taxonomy" id="178901"/>
    <lineage>
        <taxon>Bacteria</taxon>
        <taxon>Pseudomonadati</taxon>
        <taxon>Pseudomonadota</taxon>
        <taxon>Alphaproteobacteria</taxon>
        <taxon>Acetobacterales</taxon>
        <taxon>Acetobacteraceae</taxon>
        <taxon>Acetobacter</taxon>
    </lineage>
</organism>
<gene>
    <name evidence="3" type="ORF">Amal_00232</name>
</gene>
<dbReference type="Pfam" id="PF00497">
    <property type="entry name" value="SBP_bac_3"/>
    <property type="match status" value="1"/>
</dbReference>
<dbReference type="PANTHER" id="PTHR35936">
    <property type="entry name" value="MEMBRANE-BOUND LYTIC MUREIN TRANSGLYCOSYLASE F"/>
    <property type="match status" value="1"/>
</dbReference>
<protein>
    <submittedName>
        <fullName evidence="3">ABC transporter amino acid permease</fullName>
    </submittedName>
</protein>
<dbReference type="InterPro" id="IPR001638">
    <property type="entry name" value="Solute-binding_3/MltF_N"/>
</dbReference>
<accession>A0A177GFQ4</accession>
<evidence type="ECO:0000256" key="1">
    <source>
        <dbReference type="ARBA" id="ARBA00022729"/>
    </source>
</evidence>
<reference evidence="3 4" key="1">
    <citation type="submission" date="2016-03" db="EMBL/GenBank/DDBJ databases">
        <title>Draft genome sequence of Acetobacter malorum CECT 7742, a strain isolated from strawberry vinegar.</title>
        <authorList>
            <person name="Sainz F."/>
            <person name="Mas A."/>
            <person name="Torija M.J."/>
        </authorList>
    </citation>
    <scope>NUCLEOTIDE SEQUENCE [LARGE SCALE GENOMIC DNA]</scope>
    <source>
        <strain evidence="3 4">CECT 7742</strain>
    </source>
</reference>
<evidence type="ECO:0000259" key="2">
    <source>
        <dbReference type="SMART" id="SM00062"/>
    </source>
</evidence>
<name>A0A177GFQ4_9PROT</name>
<dbReference type="PANTHER" id="PTHR35936:SF19">
    <property type="entry name" value="AMINO-ACID-BINDING PROTEIN YXEM-RELATED"/>
    <property type="match status" value="1"/>
</dbReference>
<dbReference type="Proteomes" id="UP000077349">
    <property type="component" value="Unassembled WGS sequence"/>
</dbReference>
<sequence>MKHGMRRHLARFLTVPRWMVCAMVLVLLAGAGGMAPQAARAEQPLRWGADASADVPYTFHDPNDQSRLTGFEYDLMQSLSEHISRPLHFVQNDWDGLIPGLQRGLYEMVICGIEITPEHAEGIDFSVPYYVTSERIVVRRSGPVLSTLEALNGHVIGTMKATQAERILANHPQVQVRTYDEETNVFMDLVNGRTDAVLIDGPIAQYYGGTNPDLQVIRGVDWHGVLRDCFCQRAERYPAGTGEHRSGRHEERWQPAPYSGALEFVDAANSSVGGRCVDPGYRTDKLE</sequence>
<dbReference type="AlphaFoldDB" id="A0A177GFQ4"/>
<dbReference type="Gene3D" id="3.40.190.10">
    <property type="entry name" value="Periplasmic binding protein-like II"/>
    <property type="match status" value="2"/>
</dbReference>